<evidence type="ECO:0000313" key="6">
    <source>
        <dbReference type="EMBL" id="BBH26854.1"/>
    </source>
</evidence>
<dbReference type="InParanoid" id="A0A3G9JV16"/>
<dbReference type="EMBL" id="AP019309">
    <property type="protein sequence ID" value="BBH26866.1"/>
    <property type="molecule type" value="Genomic_DNA"/>
</dbReference>
<reference evidence="8 9" key="1">
    <citation type="submission" date="2018-11" db="EMBL/GenBank/DDBJ databases">
        <title>Novel Erysipelotrichaceae bacterium isolated from small intestine of a swine.</title>
        <authorList>
            <person name="Kim J.S."/>
            <person name="Choe H."/>
            <person name="Lee Y.R."/>
            <person name="Kim K.M."/>
            <person name="Park D.S."/>
        </authorList>
    </citation>
    <scope>NUCLEOTIDE SEQUENCE [LARGE SCALE GENOMIC DNA]</scope>
    <source>
        <strain evidence="8 9">SG0102</strain>
    </source>
</reference>
<dbReference type="PANTHER" id="PTHR33678">
    <property type="entry name" value="BLL1576 PROTEIN"/>
    <property type="match status" value="1"/>
</dbReference>
<dbReference type="InterPro" id="IPR004291">
    <property type="entry name" value="Transposase_IS66_central"/>
</dbReference>
<evidence type="ECO:0000259" key="3">
    <source>
        <dbReference type="Pfam" id="PF13817"/>
    </source>
</evidence>
<name>A0A3G9JV16_9FIRM</name>
<evidence type="ECO:0000313" key="9">
    <source>
        <dbReference type="Proteomes" id="UP000268059"/>
    </source>
</evidence>
<evidence type="ECO:0000259" key="2">
    <source>
        <dbReference type="Pfam" id="PF03050"/>
    </source>
</evidence>
<evidence type="ECO:0000313" key="7">
    <source>
        <dbReference type="EMBL" id="BBH26866.1"/>
    </source>
</evidence>
<feature type="domain" description="Transposase IS66 C-terminal" evidence="3">
    <location>
        <begin position="531"/>
        <end position="572"/>
    </location>
</feature>
<dbReference type="Pfam" id="PF13817">
    <property type="entry name" value="DDE_Tnp_IS66_C"/>
    <property type="match status" value="1"/>
</dbReference>
<evidence type="ECO:0000313" key="5">
    <source>
        <dbReference type="EMBL" id="BBH25278.1"/>
    </source>
</evidence>
<dbReference type="KEGG" id="ebm:SG0102_17880"/>
<proteinExistence type="predicted"/>
<gene>
    <name evidence="4" type="ORF">SG0102_01760</name>
    <name evidence="5" type="ORF">SG0102_02120</name>
    <name evidence="6" type="ORF">SG0102_17880</name>
    <name evidence="7" type="ORF">SG0102_18000</name>
    <name evidence="8" type="ORF">SG0102_18830</name>
</gene>
<dbReference type="EMBL" id="AP019309">
    <property type="protein sequence ID" value="BBH26949.1"/>
    <property type="molecule type" value="Genomic_DNA"/>
</dbReference>
<evidence type="ECO:0000313" key="8">
    <source>
        <dbReference type="EMBL" id="BBH26949.1"/>
    </source>
</evidence>
<feature type="compositionally biased region" description="Acidic residues" evidence="1">
    <location>
        <begin position="103"/>
        <end position="116"/>
    </location>
</feature>
<dbReference type="NCBIfam" id="NF033517">
    <property type="entry name" value="transpos_IS66"/>
    <property type="match status" value="1"/>
</dbReference>
<dbReference type="PANTHER" id="PTHR33678:SF2">
    <property type="match status" value="1"/>
</dbReference>
<evidence type="ECO:0000313" key="4">
    <source>
        <dbReference type="EMBL" id="BBH25242.1"/>
    </source>
</evidence>
<feature type="compositionally biased region" description="Basic and acidic residues" evidence="1">
    <location>
        <begin position="81"/>
        <end position="102"/>
    </location>
</feature>
<feature type="domain" description="Transposase IS66 central" evidence="2">
    <location>
        <begin position="225"/>
        <end position="524"/>
    </location>
</feature>
<feature type="region of interest" description="Disordered" evidence="1">
    <location>
        <begin position="75"/>
        <end position="145"/>
    </location>
</feature>
<dbReference type="AlphaFoldDB" id="A0A3G9JV16"/>
<keyword evidence="9" id="KW-1185">Reference proteome</keyword>
<dbReference type="EMBL" id="AP019309">
    <property type="protein sequence ID" value="BBH25242.1"/>
    <property type="molecule type" value="Genomic_DNA"/>
</dbReference>
<accession>A0A3G9JV16</accession>
<sequence>MKADSAYFKQQLNKMSYADLIAVALKYYEECCGLRAELDELKNTFSYTADELKKVKAECEDLVIRVNTLNHENTRLQNQTDELKKNRFGRKSEKMNGKIHDDEFSDPLSEEMNESDCDGKKQNNNDSQKSRKIKRPACRQLNRKKKTRQIPEITIIDFDRERIDKEYGYGKWTLKGWNISEEFMFIPGNLYRVYVKRPVIRVYDDDDTNDLREVALPVNKLMLRSKVTPSLLAFIMSFKFVLGVPLARLSRVLSYQGINLSKEIMSDWVIKCTDRYLKPVYSEIMRQMACRTYTQIDETYLEVINDGRNAGSKSYIWCHITGEFEEERPLAVFCFELTRSADHLLEFYADLNDGTIHLTSDAYSAYYKLASEKKDHVILGGCFMHLRRRLYKAYEVKFKAVKDKELLEESPEKKCLDMIGDLYSADDDAKELTAKERAKVRDEIERPLVDAYFDYIKSLDISSGTFSEEMEDAVSYSLNHEDAFRVFLDDPMVPIDNGECERKIRNIAMVRNNSLFCYSIGGAETLCIIMTLIETAKSNGCDPHTYLEYLFESSLAHASVDISEYIDEMMPWSSEYQKFEEERFSRPLGKIPDFCTEEPEMPVKADVDTARAERRHAMMTENINSTTSRPAA</sequence>
<dbReference type="KEGG" id="ebm:SG0102_02120"/>
<dbReference type="EMBL" id="AP019309">
    <property type="protein sequence ID" value="BBH26854.1"/>
    <property type="molecule type" value="Genomic_DNA"/>
</dbReference>
<dbReference type="Pfam" id="PF03050">
    <property type="entry name" value="DDE_Tnp_IS66"/>
    <property type="match status" value="1"/>
</dbReference>
<dbReference type="KEGG" id="ebm:SG0102_01760"/>
<dbReference type="KEGG" id="ebm:SG0102_18830"/>
<organism evidence="8 9">
    <name type="scientific">Intestinibaculum porci</name>
    <dbReference type="NCBI Taxonomy" id="2487118"/>
    <lineage>
        <taxon>Bacteria</taxon>
        <taxon>Bacillati</taxon>
        <taxon>Bacillota</taxon>
        <taxon>Erysipelotrichia</taxon>
        <taxon>Erysipelotrichales</taxon>
        <taxon>Erysipelotrichaceae</taxon>
        <taxon>Intestinibaculum</taxon>
    </lineage>
</organism>
<dbReference type="Proteomes" id="UP000268059">
    <property type="component" value="Chromosome"/>
</dbReference>
<dbReference type="EMBL" id="AP019309">
    <property type="protein sequence ID" value="BBH25278.1"/>
    <property type="molecule type" value="Genomic_DNA"/>
</dbReference>
<protein>
    <submittedName>
        <fullName evidence="8">Transposase</fullName>
    </submittedName>
</protein>
<dbReference type="InterPro" id="IPR039552">
    <property type="entry name" value="IS66_C"/>
</dbReference>
<evidence type="ECO:0000256" key="1">
    <source>
        <dbReference type="SAM" id="MobiDB-lite"/>
    </source>
</evidence>
<dbReference type="KEGG" id="ebm:SG0102_18000"/>
<dbReference type="InterPro" id="IPR052344">
    <property type="entry name" value="Transposase-related"/>
</dbReference>
<feature type="compositionally biased region" description="Basic residues" evidence="1">
    <location>
        <begin position="130"/>
        <end position="145"/>
    </location>
</feature>